<dbReference type="EMBL" id="KN834762">
    <property type="protein sequence ID" value="KIK64234.1"/>
    <property type="molecule type" value="Genomic_DNA"/>
</dbReference>
<dbReference type="HOGENOM" id="CLU_2427229_0_0_1"/>
<evidence type="ECO:0000313" key="2">
    <source>
        <dbReference type="EMBL" id="KIK64234.1"/>
    </source>
</evidence>
<organism evidence="2 3">
    <name type="scientific">Collybiopsis luxurians FD-317 M1</name>
    <dbReference type="NCBI Taxonomy" id="944289"/>
    <lineage>
        <taxon>Eukaryota</taxon>
        <taxon>Fungi</taxon>
        <taxon>Dikarya</taxon>
        <taxon>Basidiomycota</taxon>
        <taxon>Agaricomycotina</taxon>
        <taxon>Agaricomycetes</taxon>
        <taxon>Agaricomycetidae</taxon>
        <taxon>Agaricales</taxon>
        <taxon>Marasmiineae</taxon>
        <taxon>Omphalotaceae</taxon>
        <taxon>Collybiopsis</taxon>
        <taxon>Collybiopsis luxurians</taxon>
    </lineage>
</organism>
<reference evidence="2 3" key="1">
    <citation type="submission" date="2014-04" db="EMBL/GenBank/DDBJ databases">
        <title>Evolutionary Origins and Diversification of the Mycorrhizal Mutualists.</title>
        <authorList>
            <consortium name="DOE Joint Genome Institute"/>
            <consortium name="Mycorrhizal Genomics Consortium"/>
            <person name="Kohler A."/>
            <person name="Kuo A."/>
            <person name="Nagy L.G."/>
            <person name="Floudas D."/>
            <person name="Copeland A."/>
            <person name="Barry K.W."/>
            <person name="Cichocki N."/>
            <person name="Veneault-Fourrey C."/>
            <person name="LaButti K."/>
            <person name="Lindquist E.A."/>
            <person name="Lipzen A."/>
            <person name="Lundell T."/>
            <person name="Morin E."/>
            <person name="Murat C."/>
            <person name="Riley R."/>
            <person name="Ohm R."/>
            <person name="Sun H."/>
            <person name="Tunlid A."/>
            <person name="Henrissat B."/>
            <person name="Grigoriev I.V."/>
            <person name="Hibbett D.S."/>
            <person name="Martin F."/>
        </authorList>
    </citation>
    <scope>NUCLEOTIDE SEQUENCE [LARGE SCALE GENOMIC DNA]</scope>
    <source>
        <strain evidence="2 3">FD-317 M1</strain>
    </source>
</reference>
<keyword evidence="3" id="KW-1185">Reference proteome</keyword>
<evidence type="ECO:0000256" key="1">
    <source>
        <dbReference type="SAM" id="MobiDB-lite"/>
    </source>
</evidence>
<proteinExistence type="predicted"/>
<dbReference type="AlphaFoldDB" id="A0A0D0CMA7"/>
<name>A0A0D0CMA7_9AGAR</name>
<evidence type="ECO:0000313" key="3">
    <source>
        <dbReference type="Proteomes" id="UP000053593"/>
    </source>
</evidence>
<feature type="region of interest" description="Disordered" evidence="1">
    <location>
        <begin position="44"/>
        <end position="63"/>
    </location>
</feature>
<accession>A0A0D0CMA7</accession>
<feature type="compositionally biased region" description="Polar residues" evidence="1">
    <location>
        <begin position="50"/>
        <end position="60"/>
    </location>
</feature>
<gene>
    <name evidence="2" type="ORF">GYMLUDRAFT_40521</name>
</gene>
<dbReference type="Proteomes" id="UP000053593">
    <property type="component" value="Unassembled WGS sequence"/>
</dbReference>
<protein>
    <submittedName>
        <fullName evidence="2">Unplaced genomic scaffold GYMLUscaffold_14, whole genome shotgun sequence</fullName>
    </submittedName>
</protein>
<sequence>MSSQRFSDSSYEKAYSARASRIKTVTRASFAHLLLKAMKARERKLAETMPQAQQSSTSRPPINIEERLRLLERKVQFISERENLMDFEESG</sequence>